<dbReference type="Pfam" id="PF01935">
    <property type="entry name" value="DUF87"/>
    <property type="match status" value="1"/>
</dbReference>
<dbReference type="Proteomes" id="UP000254601">
    <property type="component" value="Unassembled WGS sequence"/>
</dbReference>
<dbReference type="PANTHER" id="PTHR42957">
    <property type="entry name" value="HELICASE MJ1565-RELATED"/>
    <property type="match status" value="1"/>
</dbReference>
<dbReference type="PANTHER" id="PTHR42957:SF1">
    <property type="entry name" value="HELICASE MJ1565-RELATED"/>
    <property type="match status" value="1"/>
</dbReference>
<dbReference type="EMBL" id="UHIC01000001">
    <property type="protein sequence ID" value="SUO97892.1"/>
    <property type="molecule type" value="Genomic_DNA"/>
</dbReference>
<dbReference type="SUPFAM" id="SSF52540">
    <property type="entry name" value="P-loop containing nucleoside triphosphate hydrolases"/>
    <property type="match status" value="1"/>
</dbReference>
<feature type="region of interest" description="Disordered" evidence="1">
    <location>
        <begin position="260"/>
        <end position="299"/>
    </location>
</feature>
<feature type="compositionally biased region" description="Low complexity" evidence="1">
    <location>
        <begin position="351"/>
        <end position="401"/>
    </location>
</feature>
<name>A0A380MZZ3_9GAMM</name>
<dbReference type="Gene3D" id="1.10.8.730">
    <property type="match status" value="1"/>
</dbReference>
<dbReference type="InterPro" id="IPR027417">
    <property type="entry name" value="P-loop_NTPase"/>
</dbReference>
<evidence type="ECO:0000256" key="1">
    <source>
        <dbReference type="SAM" id="MobiDB-lite"/>
    </source>
</evidence>
<dbReference type="Gene3D" id="3.40.50.300">
    <property type="entry name" value="P-loop containing nucleotide triphosphate hydrolases"/>
    <property type="match status" value="1"/>
</dbReference>
<organism evidence="3 4">
    <name type="scientific">Suttonella ornithocola</name>
    <dbReference type="NCBI Taxonomy" id="279832"/>
    <lineage>
        <taxon>Bacteria</taxon>
        <taxon>Pseudomonadati</taxon>
        <taxon>Pseudomonadota</taxon>
        <taxon>Gammaproteobacteria</taxon>
        <taxon>Cardiobacteriales</taxon>
        <taxon>Cardiobacteriaceae</taxon>
        <taxon>Suttonella</taxon>
    </lineage>
</organism>
<feature type="region of interest" description="Disordered" evidence="1">
    <location>
        <begin position="346"/>
        <end position="409"/>
    </location>
</feature>
<accession>A0A380MZZ3</accession>
<dbReference type="OrthoDB" id="7817736at2"/>
<feature type="compositionally biased region" description="Low complexity" evidence="1">
    <location>
        <begin position="260"/>
        <end position="298"/>
    </location>
</feature>
<dbReference type="InterPro" id="IPR008571">
    <property type="entry name" value="HerA-like"/>
</dbReference>
<evidence type="ECO:0000313" key="3">
    <source>
        <dbReference type="EMBL" id="SUO97892.1"/>
    </source>
</evidence>
<feature type="domain" description="Helicase HerA central" evidence="2">
    <location>
        <begin position="584"/>
        <end position="802"/>
    </location>
</feature>
<sequence>MSLPTNTLSSNRVLQTVEKAQFALQYSHDFLNKTYLQQLNQFPIQDISIHKPLSLEMIGSDIRFFHVERLVFEHKQAILESATAAYGTLNSAGFTVCFLLDCDGEETHLYIGAMGAGFRGKIAGDSLQNAFYGHFAGSQLREIQDNQETLEILSSLDKSSAVSAVSSVPSLAVDEREYFMQGLEHFIDAAEGMKSGHKYKALLLAESIAPEELARVRLHYEQTATQISPLLKQQISYGENASVSVTQSFSENLSKSLTKTLSETQTTGTSETHTTGTSKTQSTTHTTGTSTSTASSQSVTKENRLAKAAGYLGGLVGSALGAAGGPIGMIAGQALGREFSGALLGGEGSHTKGTTVTTGTSESIANSTSSGTSKSHSTSTNQSHSTATSHGTTQTQGVTTGRNDGQSQGNSVQFNIEQVDKSIGQMLKRIEVNLERLDEAKRYGGWLSAAYFFADNPVTSQTLARHFLSLTRGNESHTENFAVTTWSKPEQKREVVNWLKALRHPKLKAKNLFGENREIELSPATLISGKELALQLCLPRRSISGITVVEAQRFGRQVTLQDGGFSTDKNSTICLGHLRHLLKDLPQEVHLTTNHLASHVFVSGSTGSGKSNTIYHLLSELQKQDIPFLVIEPAKGEYKHVFGNQKDVQVYGSNPQYAPLLTVNPFYFPKGIHVLEHIDRLIEIFNVCWTMYDAMPAVLKEAILQSYQACGWDLEQSQSLLAEPVYPNFKDLLSKLEVVINQSAYSAEVKGNYTGALVTRVKSLTNGLNGMIFTDHALPLATLFEQSTIIDLSRIGAQETKSLLMGLLVM</sequence>
<dbReference type="AlphaFoldDB" id="A0A380MZZ3"/>
<proteinExistence type="predicted"/>
<evidence type="ECO:0000313" key="4">
    <source>
        <dbReference type="Proteomes" id="UP000254601"/>
    </source>
</evidence>
<reference evidence="3 4" key="1">
    <citation type="submission" date="2018-06" db="EMBL/GenBank/DDBJ databases">
        <authorList>
            <consortium name="Pathogen Informatics"/>
            <person name="Doyle S."/>
        </authorList>
    </citation>
    <scope>NUCLEOTIDE SEQUENCE [LARGE SCALE GENOMIC DNA]</scope>
    <source>
        <strain evidence="3 4">NCTC13337</strain>
    </source>
</reference>
<keyword evidence="4" id="KW-1185">Reference proteome</keyword>
<gene>
    <name evidence="3" type="ORF">NCTC13337_02672</name>
</gene>
<evidence type="ECO:0000259" key="2">
    <source>
        <dbReference type="Pfam" id="PF01935"/>
    </source>
</evidence>
<dbReference type="InterPro" id="IPR002789">
    <property type="entry name" value="HerA_central"/>
</dbReference>
<dbReference type="RefSeq" id="WP_072576648.1">
    <property type="nucleotide sequence ID" value="NZ_LWHB01000088.1"/>
</dbReference>
<protein>
    <submittedName>
        <fullName evidence="3">Type IV secretory pathway, VirB4 components</fullName>
    </submittedName>
</protein>